<gene>
    <name evidence="2" type="ORF">AB0T83_17230</name>
</gene>
<name>A0ABV3LAC9_9RHOB</name>
<proteinExistence type="predicted"/>
<organism evidence="2 3">
    <name type="scientific">Meridianimarinicoccus marinus</name>
    <dbReference type="NCBI Taxonomy" id="3231483"/>
    <lineage>
        <taxon>Bacteria</taxon>
        <taxon>Pseudomonadati</taxon>
        <taxon>Pseudomonadota</taxon>
        <taxon>Alphaproteobacteria</taxon>
        <taxon>Rhodobacterales</taxon>
        <taxon>Paracoccaceae</taxon>
        <taxon>Meridianimarinicoccus</taxon>
    </lineage>
</organism>
<comment type="caution">
    <text evidence="2">The sequence shown here is derived from an EMBL/GenBank/DDBJ whole genome shotgun (WGS) entry which is preliminary data.</text>
</comment>
<protein>
    <submittedName>
        <fullName evidence="2">Uncharacterized protein</fullName>
    </submittedName>
</protein>
<dbReference type="Proteomes" id="UP001553161">
    <property type="component" value="Unassembled WGS sequence"/>
</dbReference>
<evidence type="ECO:0000256" key="1">
    <source>
        <dbReference type="SAM" id="Phobius"/>
    </source>
</evidence>
<keyword evidence="1" id="KW-0812">Transmembrane</keyword>
<keyword evidence="1" id="KW-1133">Transmembrane helix</keyword>
<keyword evidence="1" id="KW-0472">Membrane</keyword>
<dbReference type="RefSeq" id="WP_366194476.1">
    <property type="nucleotide sequence ID" value="NZ_JBFBVU010000030.1"/>
</dbReference>
<keyword evidence="3" id="KW-1185">Reference proteome</keyword>
<feature type="transmembrane region" description="Helical" evidence="1">
    <location>
        <begin position="6"/>
        <end position="26"/>
    </location>
</feature>
<feature type="transmembrane region" description="Helical" evidence="1">
    <location>
        <begin position="47"/>
        <end position="70"/>
    </location>
</feature>
<sequence>MDILIWIGAGISLLGVAGLMACVLIATKARRAGLSDDELRAKLKSVVALNMAALMVSAIGLMCVVIGIMLG</sequence>
<evidence type="ECO:0000313" key="2">
    <source>
        <dbReference type="EMBL" id="MEV8468522.1"/>
    </source>
</evidence>
<evidence type="ECO:0000313" key="3">
    <source>
        <dbReference type="Proteomes" id="UP001553161"/>
    </source>
</evidence>
<accession>A0ABV3LAC9</accession>
<dbReference type="EMBL" id="JBFBVU010000030">
    <property type="protein sequence ID" value="MEV8468522.1"/>
    <property type="molecule type" value="Genomic_DNA"/>
</dbReference>
<reference evidence="2 3" key="1">
    <citation type="submission" date="2024-07" db="EMBL/GenBank/DDBJ databases">
        <authorList>
            <person name="Kang M."/>
        </authorList>
    </citation>
    <scope>NUCLEOTIDE SEQUENCE [LARGE SCALE GENOMIC DNA]</scope>
    <source>
        <strain evidence="2 3">DFM31</strain>
    </source>
</reference>